<sequence length="748" mass="86081">MIVDEPANIGDGPVVGEEVDNNINNNNNTVGNITNEESNGNSSVNNNNNNNNNNNSDSGNVRSRFNKKEEITSESSDDQTPPSSSSSQQKPNENNNKNVPVPKLVKMVVSSDSESDSNNSNNKNNINPNTLIGVCTDGTRFPLPHTKNPLTLHPIGEWSFFDYAKNASLISLLFLLFNLPGWFFIAWFIFWRFMYNIGLGLLLRYQSNTNFITKFVKTWSNPSHSLYPHLKQFCTSGMGSDYDFDNTPAEYNAWLAFRHVVDIVLANDLVTYVVFALAYYEIPKDVGFLIIPIYLLGIFLCAFTFWAKTDAYRVVKDFAWYWGDFFFLVDQKLTFDRVFSISPHPMYTIGYTFYYGASLITQSYTVLYVSLFAHFCQLIFLVLVEDPHIQKTYPEIVEDPHITREKVKTYFGHDLVVVKNFQFLRSADLFTLLIVIYTLALNLLSLPTWFYIVQAIFWRCVLSFGLGWILRLQSNQQWWTNKYQSHLGKDKFISFENWKSIYNLCLIMAHISFTSCFFKYVQIDFNFFGSIFWRQILGLMLILINLWSSFSTFEVLGEFGWFYGDFFIEDIPSNLYYTGIYRFLNNPDSVTGFAGFYGLSLIAGSFPLFALSIFSQVANFLFIKFVEKPHMKKLYGSKVRSQSGISKGIQEIVNELTETSPPIQKLVTKTRNLTERVEKRVSDRINSFVDELQKHGIPLSTEQFEILKTLKEKYNNASQIDSDNSNNNNNNNNSNNTTNNNNKKSKKI</sequence>
<dbReference type="GO" id="GO:0004608">
    <property type="term" value="F:phosphatidylethanolamine N-methyltransferase activity"/>
    <property type="evidence" value="ECO:0007669"/>
    <property type="project" value="InterPro"/>
</dbReference>
<dbReference type="GO" id="GO:0012505">
    <property type="term" value="C:endomembrane system"/>
    <property type="evidence" value="ECO:0007669"/>
    <property type="project" value="UniProtKB-SubCell"/>
</dbReference>
<dbReference type="PANTHER" id="PTHR32138">
    <property type="entry name" value="PHOSPHATIDYLETHANOLAMINE N-METHYLTRANSFERASE"/>
    <property type="match status" value="1"/>
</dbReference>
<feature type="region of interest" description="Disordered" evidence="10">
    <location>
        <begin position="1"/>
        <end position="129"/>
    </location>
</feature>
<evidence type="ECO:0000313" key="12">
    <source>
        <dbReference type="EMBL" id="KAK5575043.1"/>
    </source>
</evidence>
<dbReference type="GO" id="GO:0006656">
    <property type="term" value="P:phosphatidylcholine biosynthetic process"/>
    <property type="evidence" value="ECO:0007669"/>
    <property type="project" value="TreeGrafter"/>
</dbReference>
<gene>
    <name evidence="12" type="ORF">RB653_010298</name>
</gene>
<evidence type="ECO:0000256" key="7">
    <source>
        <dbReference type="ARBA" id="ARBA00023136"/>
    </source>
</evidence>
<feature type="compositionally biased region" description="Low complexity" evidence="10">
    <location>
        <begin position="110"/>
        <end position="129"/>
    </location>
</feature>
<dbReference type="EMBL" id="JAVFKY010000006">
    <property type="protein sequence ID" value="KAK5575043.1"/>
    <property type="molecule type" value="Genomic_DNA"/>
</dbReference>
<dbReference type="Pfam" id="PF04191">
    <property type="entry name" value="PEMT"/>
    <property type="match status" value="2"/>
</dbReference>
<dbReference type="InterPro" id="IPR016219">
    <property type="entry name" value="Phosphatid-EA_MeTrfase_fun"/>
</dbReference>
<evidence type="ECO:0000313" key="13">
    <source>
        <dbReference type="Proteomes" id="UP001344447"/>
    </source>
</evidence>
<comment type="caution">
    <text evidence="12">The sequence shown here is derived from an EMBL/GenBank/DDBJ whole genome shotgun (WGS) entry which is preliminary data.</text>
</comment>
<feature type="transmembrane region" description="Helical" evidence="11">
    <location>
        <begin position="532"/>
        <end position="550"/>
    </location>
</feature>
<reference evidence="12 13" key="1">
    <citation type="submission" date="2023-11" db="EMBL/GenBank/DDBJ databases">
        <title>Dfirmibasis_genome.</title>
        <authorList>
            <person name="Edelbroek B."/>
            <person name="Kjellin J."/>
            <person name="Jerlstrom-Hultqvist J."/>
            <person name="Soderbom F."/>
        </authorList>
    </citation>
    <scope>NUCLEOTIDE SEQUENCE [LARGE SCALE GENOMIC DNA]</scope>
    <source>
        <strain evidence="12 13">TNS-C-14</strain>
    </source>
</reference>
<name>A0AAN7U0Z2_9MYCE</name>
<dbReference type="Gene3D" id="1.20.120.1630">
    <property type="match status" value="1"/>
</dbReference>
<evidence type="ECO:0000256" key="4">
    <source>
        <dbReference type="ARBA" id="ARBA00022692"/>
    </source>
</evidence>
<comment type="subcellular location">
    <subcellularLocation>
        <location evidence="1">Endomembrane system</location>
        <topology evidence="1">Multi-pass membrane protein</topology>
    </subcellularLocation>
</comment>
<feature type="transmembrane region" description="Helical" evidence="11">
    <location>
        <begin position="423"/>
        <end position="444"/>
    </location>
</feature>
<evidence type="ECO:0000256" key="1">
    <source>
        <dbReference type="ARBA" id="ARBA00004127"/>
    </source>
</evidence>
<keyword evidence="5 11" id="KW-1133">Transmembrane helix</keyword>
<dbReference type="PIRSF" id="PIRSF000383">
    <property type="entry name" value="PEAMT"/>
    <property type="match status" value="1"/>
</dbReference>
<evidence type="ECO:0000256" key="5">
    <source>
        <dbReference type="ARBA" id="ARBA00022989"/>
    </source>
</evidence>
<feature type="transmembrane region" description="Helical" evidence="11">
    <location>
        <begin position="365"/>
        <end position="384"/>
    </location>
</feature>
<feature type="transmembrane region" description="Helical" evidence="11">
    <location>
        <begin position="169"/>
        <end position="191"/>
    </location>
</feature>
<organism evidence="12 13">
    <name type="scientific">Dictyostelium firmibasis</name>
    <dbReference type="NCBI Taxonomy" id="79012"/>
    <lineage>
        <taxon>Eukaryota</taxon>
        <taxon>Amoebozoa</taxon>
        <taxon>Evosea</taxon>
        <taxon>Eumycetozoa</taxon>
        <taxon>Dictyostelia</taxon>
        <taxon>Dictyosteliales</taxon>
        <taxon>Dictyosteliaceae</taxon>
        <taxon>Dictyostelium</taxon>
    </lineage>
</organism>
<feature type="transmembrane region" description="Helical" evidence="11">
    <location>
        <begin position="286"/>
        <end position="307"/>
    </location>
</feature>
<dbReference type="AlphaFoldDB" id="A0AAN7U0Z2"/>
<evidence type="ECO:0000256" key="11">
    <source>
        <dbReference type="SAM" id="Phobius"/>
    </source>
</evidence>
<feature type="region of interest" description="Disordered" evidence="10">
    <location>
        <begin position="718"/>
        <end position="748"/>
    </location>
</feature>
<proteinExistence type="predicted"/>
<feature type="compositionally biased region" description="Low complexity" evidence="10">
    <location>
        <begin position="21"/>
        <end position="63"/>
    </location>
</feature>
<evidence type="ECO:0000256" key="6">
    <source>
        <dbReference type="ARBA" id="ARBA00023098"/>
    </source>
</evidence>
<evidence type="ECO:0000256" key="2">
    <source>
        <dbReference type="ARBA" id="ARBA00022516"/>
    </source>
</evidence>
<evidence type="ECO:0008006" key="14">
    <source>
        <dbReference type="Google" id="ProtNLM"/>
    </source>
</evidence>
<keyword evidence="4 11" id="KW-0812">Transmembrane</keyword>
<keyword evidence="13" id="KW-1185">Reference proteome</keyword>
<keyword evidence="6" id="KW-0443">Lipid metabolism</keyword>
<evidence type="ECO:0000256" key="8">
    <source>
        <dbReference type="ARBA" id="ARBA00023209"/>
    </source>
</evidence>
<dbReference type="Proteomes" id="UP001344447">
    <property type="component" value="Unassembled WGS sequence"/>
</dbReference>
<feature type="transmembrane region" description="Helical" evidence="11">
    <location>
        <begin position="260"/>
        <end position="280"/>
    </location>
</feature>
<evidence type="ECO:0000256" key="9">
    <source>
        <dbReference type="ARBA" id="ARBA00023264"/>
    </source>
</evidence>
<keyword evidence="3" id="KW-0808">Transferase</keyword>
<feature type="compositionally biased region" description="Low complexity" evidence="10">
    <location>
        <begin position="724"/>
        <end position="742"/>
    </location>
</feature>
<keyword evidence="8" id="KW-0594">Phospholipid biosynthesis</keyword>
<accession>A0AAN7U0Z2</accession>
<feature type="transmembrane region" description="Helical" evidence="11">
    <location>
        <begin position="451"/>
        <end position="470"/>
    </location>
</feature>
<keyword evidence="7 11" id="KW-0472">Membrane</keyword>
<keyword evidence="2" id="KW-0444">Lipid biosynthesis</keyword>
<evidence type="ECO:0000256" key="3">
    <source>
        <dbReference type="ARBA" id="ARBA00022679"/>
    </source>
</evidence>
<dbReference type="PANTHER" id="PTHR32138:SF0">
    <property type="entry name" value="PHOSPHATIDYLETHANOLAMINE N-METHYLTRANSFERASE"/>
    <property type="match status" value="1"/>
</dbReference>
<evidence type="ECO:0000256" key="10">
    <source>
        <dbReference type="SAM" id="MobiDB-lite"/>
    </source>
</evidence>
<keyword evidence="9" id="KW-1208">Phospholipid metabolism</keyword>
<feature type="transmembrane region" description="Helical" evidence="11">
    <location>
        <begin position="596"/>
        <end position="623"/>
    </location>
</feature>
<protein>
    <recommendedName>
        <fullName evidence="14">Phosphatidylethanolamine N-methyltransferase</fullName>
    </recommendedName>
</protein>
<dbReference type="InterPro" id="IPR007318">
    <property type="entry name" value="Phopholipid_MeTrfase"/>
</dbReference>
<feature type="compositionally biased region" description="Low complexity" evidence="10">
    <location>
        <begin position="78"/>
        <end position="102"/>
    </location>
</feature>